<dbReference type="EC" id="3.1.-.-" evidence="8"/>
<protein>
    <recommendedName>
        <fullName evidence="8">Ribonuclease VapC</fullName>
        <shortName evidence="8">RNase VapC</shortName>
        <ecNumber evidence="8">3.1.-.-</ecNumber>
    </recommendedName>
    <alternativeName>
        <fullName evidence="8">Toxin VapC</fullName>
    </alternativeName>
</protein>
<organism evidence="12">
    <name type="scientific">Candidatus Kentrum sp. LPFa</name>
    <dbReference type="NCBI Taxonomy" id="2126335"/>
    <lineage>
        <taxon>Bacteria</taxon>
        <taxon>Pseudomonadati</taxon>
        <taxon>Pseudomonadota</taxon>
        <taxon>Gammaproteobacteria</taxon>
        <taxon>Candidatus Kentrum</taxon>
    </lineage>
</organism>
<feature type="binding site" evidence="8">
    <location>
        <position position="97"/>
    </location>
    <ligand>
        <name>Mg(2+)</name>
        <dbReference type="ChEBI" id="CHEBI:18420"/>
    </ligand>
</feature>
<dbReference type="InterPro" id="IPR050556">
    <property type="entry name" value="Type_II_TA_system_RNase"/>
</dbReference>
<keyword evidence="5 8" id="KW-0378">Hydrolase</keyword>
<comment type="function">
    <text evidence="8">Toxic component of a toxin-antitoxin (TA) system. An RNase.</text>
</comment>
<evidence type="ECO:0000256" key="4">
    <source>
        <dbReference type="ARBA" id="ARBA00022723"/>
    </source>
</evidence>
<dbReference type="InterPro" id="IPR029060">
    <property type="entry name" value="PIN-like_dom_sf"/>
</dbReference>
<keyword evidence="12" id="KW-0255">Endonuclease</keyword>
<name>A0A450XIP9_9GAMM</name>
<keyword evidence="3 8" id="KW-0540">Nuclease</keyword>
<dbReference type="GO" id="GO:0090729">
    <property type="term" value="F:toxin activity"/>
    <property type="evidence" value="ECO:0007669"/>
    <property type="project" value="UniProtKB-KW"/>
</dbReference>
<dbReference type="EMBL" id="CAADFM010000080">
    <property type="protein sequence ID" value="VFK12983.1"/>
    <property type="molecule type" value="Genomic_DNA"/>
</dbReference>
<reference evidence="12" key="1">
    <citation type="submission" date="2019-02" db="EMBL/GenBank/DDBJ databases">
        <authorList>
            <person name="Gruber-Vodicka R. H."/>
            <person name="Seah K. B. B."/>
        </authorList>
    </citation>
    <scope>NUCLEOTIDE SEQUENCE</scope>
    <source>
        <strain evidence="10">BECK_S312</strain>
        <strain evidence="11">BECK_S313</strain>
        <strain evidence="12">BECK_S426</strain>
    </source>
</reference>
<dbReference type="Gene3D" id="3.40.50.1010">
    <property type="entry name" value="5'-nuclease"/>
    <property type="match status" value="1"/>
</dbReference>
<keyword evidence="2 8" id="KW-1277">Toxin-antitoxin system</keyword>
<evidence type="ECO:0000256" key="5">
    <source>
        <dbReference type="ARBA" id="ARBA00022801"/>
    </source>
</evidence>
<dbReference type="HAMAP" id="MF_00265">
    <property type="entry name" value="VapC_Nob1"/>
    <property type="match status" value="1"/>
</dbReference>
<gene>
    <name evidence="8" type="primary">vapC</name>
    <name evidence="10" type="ORF">BECKLPF1236A_GA0070988_1008012</name>
    <name evidence="11" type="ORF">BECKLPF1236B_GA0070989_108715</name>
    <name evidence="12" type="ORF">BECKLPF1236C_GA0070990_1007913</name>
</gene>
<dbReference type="Pfam" id="PF01850">
    <property type="entry name" value="PIN"/>
    <property type="match status" value="1"/>
</dbReference>
<dbReference type="EMBL" id="CAADFP010000079">
    <property type="protein sequence ID" value="VFK29048.1"/>
    <property type="molecule type" value="Genomic_DNA"/>
</dbReference>
<evidence type="ECO:0000313" key="10">
    <source>
        <dbReference type="EMBL" id="VFK12983.1"/>
    </source>
</evidence>
<keyword evidence="8" id="KW-0800">Toxin</keyword>
<keyword evidence="4 8" id="KW-0479">Metal-binding</keyword>
<evidence type="ECO:0000256" key="1">
    <source>
        <dbReference type="ARBA" id="ARBA00001946"/>
    </source>
</evidence>
<evidence type="ECO:0000313" key="12">
    <source>
        <dbReference type="EMBL" id="VFK29048.1"/>
    </source>
</evidence>
<feature type="domain" description="PIN" evidence="9">
    <location>
        <begin position="5"/>
        <end position="123"/>
    </location>
</feature>
<dbReference type="SUPFAM" id="SSF88723">
    <property type="entry name" value="PIN domain-like"/>
    <property type="match status" value="1"/>
</dbReference>
<sequence length="129" mass="14760">MSGKYLLDTNIVIALFASDAAVVGRIGKVENIFVPSVVIGELFYGAEKSSKPKRNSERIERFVSDNVILNCNMRIARLYGKVKNNLREKGRPIPENDIWIVATAFWHDLILVSRDGHFEEVKDLKLERW</sequence>
<evidence type="ECO:0000256" key="3">
    <source>
        <dbReference type="ARBA" id="ARBA00022722"/>
    </source>
</evidence>
<dbReference type="GO" id="GO:0016787">
    <property type="term" value="F:hydrolase activity"/>
    <property type="evidence" value="ECO:0007669"/>
    <property type="project" value="UniProtKB-KW"/>
</dbReference>
<comment type="similarity">
    <text evidence="7 8">Belongs to the PINc/VapC protein family.</text>
</comment>
<proteinExistence type="inferred from homology"/>
<evidence type="ECO:0000256" key="6">
    <source>
        <dbReference type="ARBA" id="ARBA00022842"/>
    </source>
</evidence>
<dbReference type="CDD" id="cd18753">
    <property type="entry name" value="PIN_VapC4-5_FitB-like"/>
    <property type="match status" value="1"/>
</dbReference>
<dbReference type="GO" id="GO:0004519">
    <property type="term" value="F:endonuclease activity"/>
    <property type="evidence" value="ECO:0007669"/>
    <property type="project" value="UniProtKB-KW"/>
</dbReference>
<comment type="cofactor">
    <cofactor evidence="1 8">
        <name>Mg(2+)</name>
        <dbReference type="ChEBI" id="CHEBI:18420"/>
    </cofactor>
</comment>
<evidence type="ECO:0000256" key="8">
    <source>
        <dbReference type="HAMAP-Rule" id="MF_00265"/>
    </source>
</evidence>
<dbReference type="InterPro" id="IPR002716">
    <property type="entry name" value="PIN_dom"/>
</dbReference>
<dbReference type="EMBL" id="CAADFK010000087">
    <property type="protein sequence ID" value="VFK16006.1"/>
    <property type="molecule type" value="Genomic_DNA"/>
</dbReference>
<dbReference type="PANTHER" id="PTHR33653">
    <property type="entry name" value="RIBONUCLEASE VAPC2"/>
    <property type="match status" value="1"/>
</dbReference>
<evidence type="ECO:0000259" key="9">
    <source>
        <dbReference type="Pfam" id="PF01850"/>
    </source>
</evidence>
<evidence type="ECO:0000256" key="2">
    <source>
        <dbReference type="ARBA" id="ARBA00022649"/>
    </source>
</evidence>
<evidence type="ECO:0000313" key="11">
    <source>
        <dbReference type="EMBL" id="VFK16006.1"/>
    </source>
</evidence>
<dbReference type="AlphaFoldDB" id="A0A450XIP9"/>
<feature type="binding site" evidence="8">
    <location>
        <position position="8"/>
    </location>
    <ligand>
        <name>Mg(2+)</name>
        <dbReference type="ChEBI" id="CHEBI:18420"/>
    </ligand>
</feature>
<evidence type="ECO:0000256" key="7">
    <source>
        <dbReference type="ARBA" id="ARBA00038093"/>
    </source>
</evidence>
<dbReference type="GO" id="GO:0004540">
    <property type="term" value="F:RNA nuclease activity"/>
    <property type="evidence" value="ECO:0007669"/>
    <property type="project" value="InterPro"/>
</dbReference>
<keyword evidence="6 8" id="KW-0460">Magnesium</keyword>
<dbReference type="PANTHER" id="PTHR33653:SF1">
    <property type="entry name" value="RIBONUCLEASE VAPC2"/>
    <property type="match status" value="1"/>
</dbReference>
<dbReference type="InterPro" id="IPR022907">
    <property type="entry name" value="VapC_family"/>
</dbReference>
<accession>A0A450XIP9</accession>
<dbReference type="GO" id="GO:0000287">
    <property type="term" value="F:magnesium ion binding"/>
    <property type="evidence" value="ECO:0007669"/>
    <property type="project" value="UniProtKB-UniRule"/>
</dbReference>